<dbReference type="GO" id="GO:0009143">
    <property type="term" value="P:nucleoside triphosphate catabolic process"/>
    <property type="evidence" value="ECO:0007669"/>
    <property type="project" value="TreeGrafter"/>
</dbReference>
<dbReference type="PANTHER" id="PTHR10151:SF107">
    <property type="entry name" value="ECTONUCLEOTIDE PYROPHOSPHATASE_PHOSPHODIESTERASE FAMILY MEMBER 3"/>
    <property type="match status" value="1"/>
</dbReference>
<evidence type="ECO:0000313" key="1">
    <source>
        <dbReference type="Ensembl" id="ENSHCOP00000006925.1"/>
    </source>
</evidence>
<dbReference type="SUPFAM" id="SSF53649">
    <property type="entry name" value="Alkaline phosphatase-like"/>
    <property type="match status" value="1"/>
</dbReference>
<dbReference type="AlphaFoldDB" id="A0A3Q2XQB8"/>
<protein>
    <submittedName>
        <fullName evidence="1">Uncharacterized protein</fullName>
    </submittedName>
</protein>
<dbReference type="Proteomes" id="UP000264820">
    <property type="component" value="Unplaced"/>
</dbReference>
<keyword evidence="2" id="KW-1185">Reference proteome</keyword>
<dbReference type="InterPro" id="IPR017850">
    <property type="entry name" value="Alkaline_phosphatase_core_sf"/>
</dbReference>
<proteinExistence type="predicted"/>
<evidence type="ECO:0000313" key="2">
    <source>
        <dbReference type="Proteomes" id="UP000264820"/>
    </source>
</evidence>
<dbReference type="PANTHER" id="PTHR10151">
    <property type="entry name" value="ECTONUCLEOTIDE PYROPHOSPHATASE/PHOSPHODIESTERASE"/>
    <property type="match status" value="1"/>
</dbReference>
<dbReference type="GeneTree" id="ENSGT00940000156034"/>
<dbReference type="InterPro" id="IPR002591">
    <property type="entry name" value="Phosphodiest/P_Trfase"/>
</dbReference>
<name>A0A3Q2XQB8_HIPCM</name>
<dbReference type="STRING" id="109280.ENSHCOP00000006925"/>
<reference evidence="1" key="1">
    <citation type="submission" date="2025-08" db="UniProtKB">
        <authorList>
            <consortium name="Ensembl"/>
        </authorList>
    </citation>
    <scope>IDENTIFICATION</scope>
</reference>
<organism evidence="1 2">
    <name type="scientific">Hippocampus comes</name>
    <name type="common">Tiger tail seahorse</name>
    <dbReference type="NCBI Taxonomy" id="109280"/>
    <lineage>
        <taxon>Eukaryota</taxon>
        <taxon>Metazoa</taxon>
        <taxon>Chordata</taxon>
        <taxon>Craniata</taxon>
        <taxon>Vertebrata</taxon>
        <taxon>Euteleostomi</taxon>
        <taxon>Actinopterygii</taxon>
        <taxon>Neopterygii</taxon>
        <taxon>Teleostei</taxon>
        <taxon>Neoteleostei</taxon>
        <taxon>Acanthomorphata</taxon>
        <taxon>Syngnathiaria</taxon>
        <taxon>Syngnathiformes</taxon>
        <taxon>Syngnathoidei</taxon>
        <taxon>Syngnathidae</taxon>
        <taxon>Hippocampus</taxon>
    </lineage>
</organism>
<sequence length="268" mass="29810">YLEEPDKSGHSFGPVSGGSIKAVDKVVGQLMNGLKQLGLHRCVNVIVVADHGMEETSCDRKENLQELLGDVGDSIHAARRVEHEGDATLRPLPFCQCKSATQKLRPYLKWHLPKRLHFANSRRIEDVNVLVEPKWLLPGSLRFCSGGQHGYDNDVASMHAMFVAHGPKFASGTEAEPFSNIELYNLMCDVLQISPAANNGTHGSLNHLLRRPFYTPLAPPERNAPGECRLDTLQPQDPLACSCAHMVRACVRPLRLPPWRRHCFCHTS</sequence>
<dbReference type="OMA" id="INRTEAY"/>
<accession>A0A3Q2XQB8</accession>
<dbReference type="Gene3D" id="3.40.720.10">
    <property type="entry name" value="Alkaline Phosphatase, subunit A"/>
    <property type="match status" value="1"/>
</dbReference>
<dbReference type="GO" id="GO:0047429">
    <property type="term" value="F:nucleoside triphosphate diphosphatase activity"/>
    <property type="evidence" value="ECO:0007669"/>
    <property type="project" value="TreeGrafter"/>
</dbReference>
<reference evidence="1" key="2">
    <citation type="submission" date="2025-09" db="UniProtKB">
        <authorList>
            <consortium name="Ensembl"/>
        </authorList>
    </citation>
    <scope>IDENTIFICATION</scope>
</reference>
<dbReference type="Pfam" id="PF01663">
    <property type="entry name" value="Phosphodiest"/>
    <property type="match status" value="1"/>
</dbReference>
<dbReference type="Ensembl" id="ENSHCOT00000002861.1">
    <property type="protein sequence ID" value="ENSHCOP00000006925.1"/>
    <property type="gene ID" value="ENSHCOG00000008815.1"/>
</dbReference>